<keyword evidence="6" id="KW-0326">Glycosidase</keyword>
<dbReference type="HAMAP" id="MF_00527">
    <property type="entry name" value="3MGH"/>
    <property type="match status" value="1"/>
</dbReference>
<keyword evidence="2 5" id="KW-0227">DNA damage</keyword>
<dbReference type="PANTHER" id="PTHR10429:SF0">
    <property type="entry name" value="DNA-3-METHYLADENINE GLYCOSYLASE"/>
    <property type="match status" value="1"/>
</dbReference>
<dbReference type="SUPFAM" id="SSF50486">
    <property type="entry name" value="FMT C-terminal domain-like"/>
    <property type="match status" value="1"/>
</dbReference>
<dbReference type="NCBIfam" id="TIGR00567">
    <property type="entry name" value="3mg"/>
    <property type="match status" value="1"/>
</dbReference>
<dbReference type="EC" id="3.2.2.-" evidence="5"/>
<keyword evidence="7" id="KW-1185">Reference proteome</keyword>
<evidence type="ECO:0000256" key="3">
    <source>
        <dbReference type="ARBA" id="ARBA00022801"/>
    </source>
</evidence>
<sequence length="195" mass="20700">MIDFTADADVVAPQLLGAHLTHGGVTVRLTEVEAYLGSQDEAAHTYRGPTARNAAMFGPPGRMYVYLSYGIHLNGNIVCAPEGTGQGCLLRAGEVVDGLSTARARRGDVPDVRLAQGPGNLGSALGFALEDNGQPVTGPEFLLTERSFPPEIVHGPRVGISKNTGAHLRFWIPDDPTVSRKKARRHGLPFPDGPV</sequence>
<organism evidence="6 7">
    <name type="scientific">Corynebacterium guangdongense</name>
    <dbReference type="NCBI Taxonomy" id="1783348"/>
    <lineage>
        <taxon>Bacteria</taxon>
        <taxon>Bacillati</taxon>
        <taxon>Actinomycetota</taxon>
        <taxon>Actinomycetes</taxon>
        <taxon>Mycobacteriales</taxon>
        <taxon>Corynebacteriaceae</taxon>
        <taxon>Corynebacterium</taxon>
    </lineage>
</organism>
<evidence type="ECO:0000256" key="2">
    <source>
        <dbReference type="ARBA" id="ARBA00022763"/>
    </source>
</evidence>
<evidence type="ECO:0000256" key="1">
    <source>
        <dbReference type="ARBA" id="ARBA00009232"/>
    </source>
</evidence>
<keyword evidence="3 5" id="KW-0378">Hydrolase</keyword>
<dbReference type="InterPro" id="IPR003180">
    <property type="entry name" value="MPG"/>
</dbReference>
<dbReference type="InterPro" id="IPR036995">
    <property type="entry name" value="MPG_sf"/>
</dbReference>
<dbReference type="CDD" id="cd00540">
    <property type="entry name" value="AAG"/>
    <property type="match status" value="1"/>
</dbReference>
<dbReference type="GO" id="GO:0003905">
    <property type="term" value="F:alkylbase DNA N-glycosylase activity"/>
    <property type="evidence" value="ECO:0007669"/>
    <property type="project" value="UniProtKB-EC"/>
</dbReference>
<dbReference type="NCBIfam" id="NF002003">
    <property type="entry name" value="PRK00802.1-3"/>
    <property type="match status" value="1"/>
</dbReference>
<dbReference type="RefSeq" id="WP_290196649.1">
    <property type="nucleotide sequence ID" value="NZ_CP047654.1"/>
</dbReference>
<evidence type="ECO:0000256" key="4">
    <source>
        <dbReference type="ARBA" id="ARBA00023204"/>
    </source>
</evidence>
<comment type="caution">
    <text evidence="6">The sequence shown here is derived from an EMBL/GenBank/DDBJ whole genome shotgun (WGS) entry which is preliminary data.</text>
</comment>
<evidence type="ECO:0000313" key="6">
    <source>
        <dbReference type="EMBL" id="MDR7330704.1"/>
    </source>
</evidence>
<comment type="similarity">
    <text evidence="1 5">Belongs to the DNA glycosylase MPG family.</text>
</comment>
<accession>A0ABU2A0K1</accession>
<protein>
    <recommendedName>
        <fullName evidence="5">Putative 3-methyladenine DNA glycosylase</fullName>
        <ecNumber evidence="5">3.2.2.-</ecNumber>
    </recommendedName>
</protein>
<dbReference type="EMBL" id="JAVDXZ010000001">
    <property type="protein sequence ID" value="MDR7330704.1"/>
    <property type="molecule type" value="Genomic_DNA"/>
</dbReference>
<dbReference type="Pfam" id="PF02245">
    <property type="entry name" value="Pur_DNA_glyco"/>
    <property type="match status" value="1"/>
</dbReference>
<keyword evidence="4 5" id="KW-0234">DNA repair</keyword>
<dbReference type="Proteomes" id="UP001180840">
    <property type="component" value="Unassembled WGS sequence"/>
</dbReference>
<reference evidence="6" key="1">
    <citation type="submission" date="2023-07" db="EMBL/GenBank/DDBJ databases">
        <title>Sequencing the genomes of 1000 actinobacteria strains.</title>
        <authorList>
            <person name="Klenk H.-P."/>
        </authorList>
    </citation>
    <scope>NUCLEOTIDE SEQUENCE</scope>
    <source>
        <strain evidence="6">DSM 107476</strain>
    </source>
</reference>
<dbReference type="Gene3D" id="3.10.300.10">
    <property type="entry name" value="Methylpurine-DNA glycosylase (MPG)"/>
    <property type="match status" value="1"/>
</dbReference>
<proteinExistence type="inferred from homology"/>
<dbReference type="InterPro" id="IPR011034">
    <property type="entry name" value="Formyl_transferase-like_C_sf"/>
</dbReference>
<name>A0ABU2A0K1_9CORY</name>
<evidence type="ECO:0000313" key="7">
    <source>
        <dbReference type="Proteomes" id="UP001180840"/>
    </source>
</evidence>
<gene>
    <name evidence="6" type="ORF">J2S39_002380</name>
</gene>
<dbReference type="PANTHER" id="PTHR10429">
    <property type="entry name" value="DNA-3-METHYLADENINE GLYCOSYLASE"/>
    <property type="match status" value="1"/>
</dbReference>
<evidence type="ECO:0000256" key="5">
    <source>
        <dbReference type="HAMAP-Rule" id="MF_00527"/>
    </source>
</evidence>